<evidence type="ECO:0000313" key="8">
    <source>
        <dbReference type="EMBL" id="TWI85001.1"/>
    </source>
</evidence>
<dbReference type="Pfam" id="PF00732">
    <property type="entry name" value="GMC_oxred_N"/>
    <property type="match status" value="1"/>
</dbReference>
<dbReference type="InterPro" id="IPR007867">
    <property type="entry name" value="GMC_OxRtase_C"/>
</dbReference>
<dbReference type="InterPro" id="IPR000172">
    <property type="entry name" value="GMC_OxRdtase_N"/>
</dbReference>
<feature type="domain" description="Glucose-methanol-choline oxidoreductase C-terminal" evidence="7">
    <location>
        <begin position="458"/>
        <end position="577"/>
    </location>
</feature>
<protein>
    <submittedName>
        <fullName evidence="8">Choline dehydrogenase-like flavoprotein</fullName>
    </submittedName>
</protein>
<evidence type="ECO:0000259" key="6">
    <source>
        <dbReference type="Pfam" id="PF00732"/>
    </source>
</evidence>
<sequence>MSGTGCCILQQQNDLSSAGKRSNTIFMPGDSLYINNKATKQNTFDAIVIGSGISGGWAAKELCEKGLKVLLLDRGRNVEHIKDYPTATMQSWEFAHRNQLTQEQKQSHPIQSRHFSYREDNAHFYVNDLENPYVEHNRYDWIRGDVVGGRSLLWGRACYRWSDVEFESNLKDGHGIDWPIRYKDLASWYSYVEKFTGISGNKDGLPHLPDGEFQPPFDINAGERYMKQQIESKFKNRFAVHGRTANLTQPVKGRGQCQARNLCHRGCPFGAYFSTNASTIPAAYATGNLTVRPHSLVNKILYDEQKQKATGVEIIDTQTKQTEQFYARIIFLNASTIASAAILLNSVSNRFPNGLGNGSDQVGRNLMDHHKGVSINATLEGLEEHYYYGRRPAQLYIPRFRNIFDDKATDFVRGYHYFLTATRPRTAAEGLIGEELKAALSVPGPWQINFSGYGECLPYADNRVTLDKTKTDAFGRPQVAIDCTFRKNELNMHADMVERATEMAEVAGLKNIRVSEKISAPGNANHEMGTARMGHDAKTSVLNAFNQMHEVPNVFITDGSCMTSSSYVNPSITYMALTARACDYAVNELKKMNL</sequence>
<evidence type="ECO:0000256" key="5">
    <source>
        <dbReference type="ARBA" id="ARBA00023002"/>
    </source>
</evidence>
<evidence type="ECO:0000313" key="9">
    <source>
        <dbReference type="Proteomes" id="UP000316167"/>
    </source>
</evidence>
<keyword evidence="3" id="KW-0285">Flavoprotein</keyword>
<dbReference type="EMBL" id="VLLE01000002">
    <property type="protein sequence ID" value="TWI85001.1"/>
    <property type="molecule type" value="Genomic_DNA"/>
</dbReference>
<name>A0A562SUQ0_9BACT</name>
<keyword evidence="9" id="KW-1185">Reference proteome</keyword>
<dbReference type="Proteomes" id="UP000316167">
    <property type="component" value="Unassembled WGS sequence"/>
</dbReference>
<evidence type="ECO:0000256" key="1">
    <source>
        <dbReference type="ARBA" id="ARBA00001974"/>
    </source>
</evidence>
<dbReference type="PANTHER" id="PTHR42784:SF1">
    <property type="entry name" value="PYRANOSE 2-OXIDASE"/>
    <property type="match status" value="1"/>
</dbReference>
<evidence type="ECO:0000256" key="3">
    <source>
        <dbReference type="ARBA" id="ARBA00022630"/>
    </source>
</evidence>
<reference evidence="8 9" key="1">
    <citation type="journal article" date="2015" name="Stand. Genomic Sci.">
        <title>Genomic Encyclopedia of Bacterial and Archaeal Type Strains, Phase III: the genomes of soil and plant-associated and newly described type strains.</title>
        <authorList>
            <person name="Whitman W.B."/>
            <person name="Woyke T."/>
            <person name="Klenk H.P."/>
            <person name="Zhou Y."/>
            <person name="Lilburn T.G."/>
            <person name="Beck B.J."/>
            <person name="De Vos P."/>
            <person name="Vandamme P."/>
            <person name="Eisen J.A."/>
            <person name="Garrity G."/>
            <person name="Hugenholtz P."/>
            <person name="Kyrpides N.C."/>
        </authorList>
    </citation>
    <scope>NUCLEOTIDE SEQUENCE [LARGE SCALE GENOMIC DNA]</scope>
    <source>
        <strain evidence="8 9">CGMCC 1.7271</strain>
    </source>
</reference>
<dbReference type="SUPFAM" id="SSF54373">
    <property type="entry name" value="FAD-linked reductases, C-terminal domain"/>
    <property type="match status" value="1"/>
</dbReference>
<proteinExistence type="inferred from homology"/>
<dbReference type="SUPFAM" id="SSF51905">
    <property type="entry name" value="FAD/NAD(P)-binding domain"/>
    <property type="match status" value="1"/>
</dbReference>
<dbReference type="GO" id="GO:0050660">
    <property type="term" value="F:flavin adenine dinucleotide binding"/>
    <property type="evidence" value="ECO:0007669"/>
    <property type="project" value="InterPro"/>
</dbReference>
<dbReference type="GO" id="GO:0016614">
    <property type="term" value="F:oxidoreductase activity, acting on CH-OH group of donors"/>
    <property type="evidence" value="ECO:0007669"/>
    <property type="project" value="InterPro"/>
</dbReference>
<dbReference type="Pfam" id="PF05199">
    <property type="entry name" value="GMC_oxred_C"/>
    <property type="match status" value="1"/>
</dbReference>
<evidence type="ECO:0000256" key="4">
    <source>
        <dbReference type="ARBA" id="ARBA00022827"/>
    </source>
</evidence>
<dbReference type="Gene3D" id="3.50.50.60">
    <property type="entry name" value="FAD/NAD(P)-binding domain"/>
    <property type="match status" value="2"/>
</dbReference>
<dbReference type="InterPro" id="IPR051473">
    <property type="entry name" value="P2Ox-like"/>
</dbReference>
<dbReference type="PANTHER" id="PTHR42784">
    <property type="entry name" value="PYRANOSE 2-OXIDASE"/>
    <property type="match status" value="1"/>
</dbReference>
<gene>
    <name evidence="8" type="ORF">IQ13_0155</name>
</gene>
<organism evidence="8 9">
    <name type="scientific">Lacibacter cauensis</name>
    <dbReference type="NCBI Taxonomy" id="510947"/>
    <lineage>
        <taxon>Bacteria</taxon>
        <taxon>Pseudomonadati</taxon>
        <taxon>Bacteroidota</taxon>
        <taxon>Chitinophagia</taxon>
        <taxon>Chitinophagales</taxon>
        <taxon>Chitinophagaceae</taxon>
        <taxon>Lacibacter</taxon>
    </lineage>
</organism>
<dbReference type="AlphaFoldDB" id="A0A562SUQ0"/>
<feature type="domain" description="Glucose-methanol-choline oxidoreductase N-terminal" evidence="6">
    <location>
        <begin position="135"/>
        <end position="370"/>
    </location>
</feature>
<dbReference type="InterPro" id="IPR036188">
    <property type="entry name" value="FAD/NAD-bd_sf"/>
</dbReference>
<keyword evidence="4" id="KW-0274">FAD</keyword>
<evidence type="ECO:0000259" key="7">
    <source>
        <dbReference type="Pfam" id="PF05199"/>
    </source>
</evidence>
<evidence type="ECO:0000256" key="2">
    <source>
        <dbReference type="ARBA" id="ARBA00010790"/>
    </source>
</evidence>
<comment type="cofactor">
    <cofactor evidence="1">
        <name>FAD</name>
        <dbReference type="ChEBI" id="CHEBI:57692"/>
    </cofactor>
</comment>
<keyword evidence="5" id="KW-0560">Oxidoreductase</keyword>
<comment type="similarity">
    <text evidence="2">Belongs to the GMC oxidoreductase family.</text>
</comment>
<accession>A0A562SUQ0</accession>
<comment type="caution">
    <text evidence="8">The sequence shown here is derived from an EMBL/GenBank/DDBJ whole genome shotgun (WGS) entry which is preliminary data.</text>
</comment>